<proteinExistence type="predicted"/>
<evidence type="ECO:0000313" key="4">
    <source>
        <dbReference type="EMBL" id="MDX3024891.1"/>
    </source>
</evidence>
<dbReference type="InterPro" id="IPR005523">
    <property type="entry name" value="DUF317_SPDY"/>
</dbReference>
<evidence type="ECO:0000256" key="1">
    <source>
        <dbReference type="SAM" id="MobiDB-lite"/>
    </source>
</evidence>
<evidence type="ECO:0000259" key="2">
    <source>
        <dbReference type="Pfam" id="PF03771"/>
    </source>
</evidence>
<evidence type="ECO:0000313" key="5">
    <source>
        <dbReference type="Proteomes" id="UP001272987"/>
    </source>
</evidence>
<accession>A0AAP6BIZ0</accession>
<feature type="region of interest" description="Disordered" evidence="1">
    <location>
        <begin position="237"/>
        <end position="280"/>
    </location>
</feature>
<keyword evidence="5" id="KW-1185">Reference proteome</keyword>
<dbReference type="Proteomes" id="UP001272987">
    <property type="component" value="Unassembled WGS sequence"/>
</dbReference>
<feature type="domain" description="DUF317" evidence="2">
    <location>
        <begin position="152"/>
        <end position="217"/>
    </location>
</feature>
<feature type="compositionally biased region" description="Polar residues" evidence="1">
    <location>
        <begin position="258"/>
        <end position="272"/>
    </location>
</feature>
<feature type="compositionally biased region" description="Pro residues" evidence="1">
    <location>
        <begin position="237"/>
        <end position="246"/>
    </location>
</feature>
<sequence>MTDPDDGDVYVFPRHLARTTATGDPALAPLLGLGWEPRHDDLGNVHLAAPDGTIRLGYLPEGEDDGLWRINAYDDPYGPPAWGICCNADCPTELVTAVTTVLATAYRAGPDTYLARPVAVIPDRDPFQTVSPLIRSGWLFDRPEPGIFAIRSPDGLARLEYNAGPLRPDVELTSRTARWHLWTGTDADRPLWYATATTDTPVTVLTAITAWVSDPAPLLRWQDATFSYAKNARLTPVLPPRPPVPTPLDVQRPRRTPALTTSSVPRWSTTSRPALPGPRR</sequence>
<feature type="domain" description="DUF317" evidence="2">
    <location>
        <begin position="49"/>
        <end position="106"/>
    </location>
</feature>
<evidence type="ECO:0000313" key="3">
    <source>
        <dbReference type="EMBL" id="MDX2965607.1"/>
    </source>
</evidence>
<dbReference type="AlphaFoldDB" id="A0AAP6BIZ0"/>
<dbReference type="GeneID" id="69812475"/>
<dbReference type="RefSeq" id="WP_010352578.1">
    <property type="nucleotide sequence ID" value="NZ_CP122369.1"/>
</dbReference>
<comment type="caution">
    <text evidence="3">The sequence shown here is derived from an EMBL/GenBank/DDBJ whole genome shotgun (WGS) entry which is preliminary data.</text>
</comment>
<dbReference type="EMBL" id="JARAWC010000044">
    <property type="protein sequence ID" value="MDX2965607.1"/>
    <property type="molecule type" value="Genomic_DNA"/>
</dbReference>
<protein>
    <submittedName>
        <fullName evidence="3">DUF317 domain-containing protein</fullName>
    </submittedName>
</protein>
<name>A0AAP6BIZ0_9ACTN</name>
<dbReference type="EMBL" id="JARAWP010000039">
    <property type="protein sequence ID" value="MDX3024891.1"/>
    <property type="molecule type" value="Genomic_DNA"/>
</dbReference>
<organism evidence="3 6">
    <name type="scientific">Streptomyces acidiscabies</name>
    <dbReference type="NCBI Taxonomy" id="42234"/>
    <lineage>
        <taxon>Bacteria</taxon>
        <taxon>Bacillati</taxon>
        <taxon>Actinomycetota</taxon>
        <taxon>Actinomycetes</taxon>
        <taxon>Kitasatosporales</taxon>
        <taxon>Streptomycetaceae</taxon>
        <taxon>Streptomyces</taxon>
    </lineage>
</organism>
<dbReference type="Proteomes" id="UP001282288">
    <property type="component" value="Unassembled WGS sequence"/>
</dbReference>
<evidence type="ECO:0000313" key="6">
    <source>
        <dbReference type="Proteomes" id="UP001282288"/>
    </source>
</evidence>
<reference evidence="3 5" key="1">
    <citation type="journal article" date="2023" name="Microb. Genom.">
        <title>Mesoterricola silvestris gen. nov., sp. nov., Mesoterricola sediminis sp. nov., Geothrix oryzae sp. nov., Geothrix edaphica sp. nov., Geothrix rubra sp. nov., and Geothrix limicola sp. nov., six novel members of Acidobacteriota isolated from soils.</title>
        <authorList>
            <person name="Weisberg A.J."/>
            <person name="Pearce E."/>
            <person name="Kramer C.G."/>
            <person name="Chang J.H."/>
            <person name="Clarke C.R."/>
        </authorList>
    </citation>
    <scope>NUCLEOTIDE SEQUENCE</scope>
    <source>
        <strain evidence="4 5">NB05-1H</strain>
        <strain evidence="3">NRRL_B-16521</strain>
    </source>
</reference>
<gene>
    <name evidence="3" type="ORF">PV399_38725</name>
    <name evidence="4" type="ORF">PV666_44565</name>
</gene>
<dbReference type="Pfam" id="PF03771">
    <property type="entry name" value="SPDY"/>
    <property type="match status" value="2"/>
</dbReference>